<evidence type="ECO:0000259" key="13">
    <source>
        <dbReference type="Pfam" id="PF00745"/>
    </source>
</evidence>
<comment type="catalytic activity">
    <reaction evidence="7 8">
        <text>(S)-4-amino-5-oxopentanoate + tRNA(Glu) + NADP(+) = L-glutamyl-tRNA(Glu) + NADPH + H(+)</text>
        <dbReference type="Rhea" id="RHEA:12344"/>
        <dbReference type="Rhea" id="RHEA-COMP:9663"/>
        <dbReference type="Rhea" id="RHEA-COMP:9680"/>
        <dbReference type="ChEBI" id="CHEBI:15378"/>
        <dbReference type="ChEBI" id="CHEBI:57501"/>
        <dbReference type="ChEBI" id="CHEBI:57783"/>
        <dbReference type="ChEBI" id="CHEBI:58349"/>
        <dbReference type="ChEBI" id="CHEBI:78442"/>
        <dbReference type="ChEBI" id="CHEBI:78520"/>
        <dbReference type="EC" id="1.2.1.70"/>
    </reaction>
</comment>
<dbReference type="KEGG" id="ahw:NCTC11636_01884"/>
<dbReference type="Gene3D" id="3.40.50.720">
    <property type="entry name" value="NAD(P)-binding Rossmann-like Domain"/>
    <property type="match status" value="1"/>
</dbReference>
<keyword evidence="17" id="KW-1185">Reference proteome</keyword>
<evidence type="ECO:0000256" key="4">
    <source>
        <dbReference type="ARBA" id="ARBA00022857"/>
    </source>
</evidence>
<dbReference type="PANTHER" id="PTHR43013">
    <property type="entry name" value="GLUTAMYL-TRNA REDUCTASE"/>
    <property type="match status" value="1"/>
</dbReference>
<sequence length="480" mass="50002">MTLHLLSCDHRTHGLDAVALLGSAAACCGPDLLREVPDLRGALVLRTCNRLALLVDAPEEMPVEPLRDRVERFLLARALRAGSGARPTPEGHDRPAGPGGPAGSSGAPVRLSTWSGGDAHRELFATAAGLESMVVGEREIAGQLRRALTVASQDGTLTGDIARAVEHASSASRRVARETGLAGAGRSVVDVGIDLASPHLPALPAVRVLVVGTGAYAGATVSSLRRHGVTDIRVHSRSARAEAFARKRGLRAVPVQDLPRALGEADLVVTCRGLDAPVLSHGLVALALEGRAPGRGELVVLDLALARDVEESVRSLPGLRLIDLHAVQRGVPEAQASQVDAARAILDEELELYERVLSGRRMDPVVRTLRSHVDGVVAEEIARLPAGGVVEVEEAARALRRVAARLLHMPTVAARAAGEQGRAQDYLDALELVVGSSAVAAVHDEAARPGPLLVIGSDPSHRLRAGRSGAVVGVSGTEGA</sequence>
<keyword evidence="4 8" id="KW-0521">NADP</keyword>
<evidence type="ECO:0000313" key="16">
    <source>
        <dbReference type="EMBL" id="VEG29112.1"/>
    </source>
</evidence>
<feature type="binding site" evidence="8 10">
    <location>
        <position position="143"/>
    </location>
    <ligand>
        <name>substrate</name>
    </ligand>
</feature>
<evidence type="ECO:0000256" key="9">
    <source>
        <dbReference type="PIRSR" id="PIRSR000445-1"/>
    </source>
</evidence>
<evidence type="ECO:0000256" key="8">
    <source>
        <dbReference type="HAMAP-Rule" id="MF_00087"/>
    </source>
</evidence>
<evidence type="ECO:0000313" key="17">
    <source>
        <dbReference type="Proteomes" id="UP000266895"/>
    </source>
</evidence>
<organism evidence="16 17">
    <name type="scientific">Actinomyces howellii</name>
    <dbReference type="NCBI Taxonomy" id="52771"/>
    <lineage>
        <taxon>Bacteria</taxon>
        <taxon>Bacillati</taxon>
        <taxon>Actinomycetota</taxon>
        <taxon>Actinomycetes</taxon>
        <taxon>Actinomycetales</taxon>
        <taxon>Actinomycetaceae</taxon>
        <taxon>Actinomyces</taxon>
    </lineage>
</organism>
<comment type="miscellaneous">
    <text evidence="8">During catalysis, the active site Cys acts as a nucleophile attacking the alpha-carbonyl group of tRNA-bound glutamate with the formation of a thioester intermediate between enzyme and glutamate, and the concomitant release of tRNA(Glu). The thioester intermediate is finally reduced by direct hydride transfer from NADPH, to form the product GSA.</text>
</comment>
<dbReference type="InterPro" id="IPR036453">
    <property type="entry name" value="GluRdtase_dimer_dom_sf"/>
</dbReference>
<dbReference type="InterPro" id="IPR000343">
    <property type="entry name" value="4pyrrol_synth_GluRdtase"/>
</dbReference>
<dbReference type="UniPathway" id="UPA00251">
    <property type="reaction ID" value="UER00316"/>
</dbReference>
<comment type="pathway">
    <text evidence="1 8">Porphyrin-containing compound metabolism; protoporphyrin-IX biosynthesis; 5-aminolevulinate from L-glutamyl-tRNA(Glu): step 1/2.</text>
</comment>
<dbReference type="SUPFAM" id="SSF69742">
    <property type="entry name" value="Glutamyl tRNA-reductase catalytic, N-terminal domain"/>
    <property type="match status" value="1"/>
</dbReference>
<feature type="domain" description="Tetrapyrrole biosynthesis glutamyl-tRNA reductase dimerisation" evidence="13">
    <location>
        <begin position="342"/>
        <end position="431"/>
    </location>
</feature>
<dbReference type="InterPro" id="IPR006151">
    <property type="entry name" value="Shikm_DH/Glu-tRNA_Rdtase"/>
</dbReference>
<accession>A0A448HI74</accession>
<comment type="function">
    <text evidence="8">Catalyzes the NADPH-dependent reduction of glutamyl-tRNA(Glu) to glutamate 1-semialdehyde (GSA).</text>
</comment>
<dbReference type="OrthoDB" id="110209at2"/>
<comment type="similarity">
    <text evidence="2 8">Belongs to the glutamyl-tRNA reductase family.</text>
</comment>
<keyword evidence="6 8" id="KW-0627">Porphyrin biosynthesis</keyword>
<feature type="active site" description="Nucleophile" evidence="8 9">
    <location>
        <position position="48"/>
    </location>
</feature>
<feature type="domain" description="Glutamyl-tRNA reductase N-terminal" evidence="15">
    <location>
        <begin position="33"/>
        <end position="179"/>
    </location>
</feature>
<keyword evidence="5 8" id="KW-0560">Oxidoreductase</keyword>
<dbReference type="Proteomes" id="UP000266895">
    <property type="component" value="Chromosome"/>
</dbReference>
<evidence type="ECO:0000256" key="7">
    <source>
        <dbReference type="ARBA" id="ARBA00047464"/>
    </source>
</evidence>
<feature type="binding site" evidence="8 10">
    <location>
        <position position="132"/>
    </location>
    <ligand>
        <name>substrate</name>
    </ligand>
</feature>
<proteinExistence type="inferred from homology"/>
<dbReference type="InterPro" id="IPR036291">
    <property type="entry name" value="NAD(P)-bd_dom_sf"/>
</dbReference>
<dbReference type="HAMAP" id="MF_00087">
    <property type="entry name" value="Glu_tRNA_reductase"/>
    <property type="match status" value="1"/>
</dbReference>
<dbReference type="RefSeq" id="WP_126382888.1">
    <property type="nucleotide sequence ID" value="NZ_LR134350.1"/>
</dbReference>
<feature type="binding site" evidence="8 10">
    <location>
        <begin position="137"/>
        <end position="139"/>
    </location>
    <ligand>
        <name>substrate</name>
    </ligand>
</feature>
<evidence type="ECO:0000256" key="1">
    <source>
        <dbReference type="ARBA" id="ARBA00005059"/>
    </source>
</evidence>
<comment type="caution">
    <text evidence="8">Lacks conserved residue(s) required for the propagation of feature annotation.</text>
</comment>
<dbReference type="Pfam" id="PF05201">
    <property type="entry name" value="GlutR_N"/>
    <property type="match status" value="1"/>
</dbReference>
<reference evidence="16 17" key="1">
    <citation type="submission" date="2018-12" db="EMBL/GenBank/DDBJ databases">
        <authorList>
            <consortium name="Pathogen Informatics"/>
        </authorList>
    </citation>
    <scope>NUCLEOTIDE SEQUENCE [LARGE SCALE GENOMIC DNA]</scope>
    <source>
        <strain evidence="16 17">NCTC11636</strain>
    </source>
</reference>
<gene>
    <name evidence="8 16" type="primary">hemA</name>
    <name evidence="16" type="ORF">NCTC11636_01884</name>
</gene>
<evidence type="ECO:0000256" key="3">
    <source>
        <dbReference type="ARBA" id="ARBA00012970"/>
    </source>
</evidence>
<comment type="domain">
    <text evidence="8">Possesses an unusual extended V-shaped dimeric structure with each monomer consisting of three distinct domains arranged along a curved 'spinal' alpha-helix. The N-terminal catalytic domain specifically recognizes the glutamate moiety of the substrate. The second domain is the NADPH-binding domain, and the third C-terminal domain is responsible for dimerization.</text>
</comment>
<feature type="binding site" evidence="8 11">
    <location>
        <begin position="212"/>
        <end position="217"/>
    </location>
    <ligand>
        <name>NADP(+)</name>
        <dbReference type="ChEBI" id="CHEBI:58349"/>
    </ligand>
</feature>
<dbReference type="EC" id="1.2.1.70" evidence="3 8"/>
<dbReference type="GO" id="GO:0008883">
    <property type="term" value="F:glutamyl-tRNA reductase activity"/>
    <property type="evidence" value="ECO:0007669"/>
    <property type="project" value="UniProtKB-UniRule"/>
</dbReference>
<evidence type="ECO:0000256" key="5">
    <source>
        <dbReference type="ARBA" id="ARBA00023002"/>
    </source>
</evidence>
<evidence type="ECO:0000256" key="10">
    <source>
        <dbReference type="PIRSR" id="PIRSR000445-2"/>
    </source>
</evidence>
<evidence type="ECO:0000256" key="12">
    <source>
        <dbReference type="SAM" id="MobiDB-lite"/>
    </source>
</evidence>
<dbReference type="SUPFAM" id="SSF51735">
    <property type="entry name" value="NAD(P)-binding Rossmann-fold domains"/>
    <property type="match status" value="1"/>
</dbReference>
<dbReference type="GO" id="GO:0050661">
    <property type="term" value="F:NADP binding"/>
    <property type="evidence" value="ECO:0007669"/>
    <property type="project" value="InterPro"/>
</dbReference>
<evidence type="ECO:0000259" key="15">
    <source>
        <dbReference type="Pfam" id="PF05201"/>
    </source>
</evidence>
<dbReference type="AlphaFoldDB" id="A0A448HI74"/>
<evidence type="ECO:0000259" key="14">
    <source>
        <dbReference type="Pfam" id="PF01488"/>
    </source>
</evidence>
<evidence type="ECO:0000256" key="2">
    <source>
        <dbReference type="ARBA" id="ARBA00005916"/>
    </source>
</evidence>
<feature type="domain" description="Quinate/shikimate 5-dehydrogenase/glutamyl-tRNA reductase" evidence="14">
    <location>
        <begin position="195"/>
        <end position="327"/>
    </location>
</feature>
<dbReference type="Gene3D" id="3.30.460.30">
    <property type="entry name" value="Glutamyl-tRNA reductase, N-terminal domain"/>
    <property type="match status" value="1"/>
</dbReference>
<dbReference type="Pfam" id="PF01488">
    <property type="entry name" value="Shikimate_DH"/>
    <property type="match status" value="1"/>
</dbReference>
<dbReference type="PANTHER" id="PTHR43013:SF1">
    <property type="entry name" value="GLUTAMYL-TRNA REDUCTASE"/>
    <property type="match status" value="1"/>
</dbReference>
<name>A0A448HI74_9ACTO</name>
<feature type="binding site" evidence="8 10">
    <location>
        <begin position="47"/>
        <end position="50"/>
    </location>
    <ligand>
        <name>substrate</name>
    </ligand>
</feature>
<feature type="region of interest" description="Disordered" evidence="12">
    <location>
        <begin position="81"/>
        <end position="112"/>
    </location>
</feature>
<protein>
    <recommendedName>
        <fullName evidence="3 8">Glutamyl-tRNA reductase</fullName>
        <shortName evidence="8">GluTR</shortName>
        <ecNumber evidence="3 8">1.2.1.70</ecNumber>
    </recommendedName>
</protein>
<comment type="subunit">
    <text evidence="8">Homodimer.</text>
</comment>
<dbReference type="PIRSF" id="PIRSF000445">
    <property type="entry name" value="4pyrrol_synth_GluRdtase"/>
    <property type="match status" value="1"/>
</dbReference>
<dbReference type="InterPro" id="IPR036343">
    <property type="entry name" value="GluRdtase_N_sf"/>
</dbReference>
<dbReference type="EMBL" id="LR134350">
    <property type="protein sequence ID" value="VEG29112.1"/>
    <property type="molecule type" value="Genomic_DNA"/>
</dbReference>
<dbReference type="GO" id="GO:0019353">
    <property type="term" value="P:protoporphyrinogen IX biosynthetic process from glutamate"/>
    <property type="evidence" value="ECO:0007669"/>
    <property type="project" value="TreeGrafter"/>
</dbReference>
<dbReference type="SUPFAM" id="SSF69075">
    <property type="entry name" value="Glutamyl tRNA-reductase dimerization domain"/>
    <property type="match status" value="1"/>
</dbReference>
<dbReference type="InterPro" id="IPR015896">
    <property type="entry name" value="4pyrrol_synth_GluRdtase_dimer"/>
</dbReference>
<dbReference type="InterPro" id="IPR015895">
    <property type="entry name" value="4pyrrol_synth_GluRdtase_N"/>
</dbReference>
<evidence type="ECO:0000256" key="6">
    <source>
        <dbReference type="ARBA" id="ARBA00023244"/>
    </source>
</evidence>
<dbReference type="Pfam" id="PF00745">
    <property type="entry name" value="GlutR_dimer"/>
    <property type="match status" value="1"/>
</dbReference>
<evidence type="ECO:0000256" key="11">
    <source>
        <dbReference type="PIRSR" id="PIRSR000445-3"/>
    </source>
</evidence>